<reference evidence="14" key="1">
    <citation type="submission" date="2025-08" db="UniProtKB">
        <authorList>
            <consortium name="RefSeq"/>
        </authorList>
    </citation>
    <scope>IDENTIFICATION</scope>
    <source>
        <strain evidence="14">J_2021</strain>
        <tissue evidence="14">Erythrocytes</tissue>
    </source>
</reference>
<dbReference type="GO" id="GO:0042102">
    <property type="term" value="P:positive regulation of T cell proliferation"/>
    <property type="evidence" value="ECO:0007669"/>
    <property type="project" value="TreeGrafter"/>
</dbReference>
<keyword evidence="9" id="KW-0325">Glycoprotein</keyword>
<dbReference type="InterPro" id="IPR036179">
    <property type="entry name" value="Ig-like_dom_sf"/>
</dbReference>
<evidence type="ECO:0000256" key="2">
    <source>
        <dbReference type="ARBA" id="ARBA00022475"/>
    </source>
</evidence>
<dbReference type="KEGG" id="xla:108704227"/>
<keyword evidence="8" id="KW-0675">Receptor</keyword>
<evidence type="ECO:0000256" key="1">
    <source>
        <dbReference type="ARBA" id="ARBA00004251"/>
    </source>
</evidence>
<dbReference type="InterPro" id="IPR007110">
    <property type="entry name" value="Ig-like_dom"/>
</dbReference>
<dbReference type="GO" id="GO:0007166">
    <property type="term" value="P:cell surface receptor signaling pathway"/>
    <property type="evidence" value="ECO:0007669"/>
    <property type="project" value="TreeGrafter"/>
</dbReference>
<dbReference type="Gene3D" id="2.60.40.10">
    <property type="entry name" value="Immunoglobulins"/>
    <property type="match status" value="1"/>
</dbReference>
<dbReference type="GeneID" id="108704227"/>
<evidence type="ECO:0000313" key="14">
    <source>
        <dbReference type="RefSeq" id="XP_018096178.1"/>
    </source>
</evidence>
<name>A0A8J0U4U7_XENLA</name>
<dbReference type="PROSITE" id="PS50835">
    <property type="entry name" value="IG_LIKE"/>
    <property type="match status" value="1"/>
</dbReference>
<comment type="subcellular location">
    <subcellularLocation>
        <location evidence="1">Cell membrane</location>
        <topology evidence="1">Single-pass type I membrane protein</topology>
    </subcellularLocation>
</comment>
<keyword evidence="6" id="KW-0472">Membrane</keyword>
<keyword evidence="5" id="KW-1133">Transmembrane helix</keyword>
<dbReference type="GO" id="GO:0009897">
    <property type="term" value="C:external side of plasma membrane"/>
    <property type="evidence" value="ECO:0007669"/>
    <property type="project" value="TreeGrafter"/>
</dbReference>
<evidence type="ECO:0000256" key="11">
    <source>
        <dbReference type="SAM" id="SignalP"/>
    </source>
</evidence>
<dbReference type="GO" id="GO:0006955">
    <property type="term" value="P:immune response"/>
    <property type="evidence" value="ECO:0007669"/>
    <property type="project" value="TreeGrafter"/>
</dbReference>
<sequence length="181" mass="20485">MAAPIIFLLCLLLAFDASEALLYVTVDPSLLVVKPGDTVQLKCLLKLEKQVEPSKLMVQWFTRGVQVAEYDRKVTIDKPGLSLSEEALKKGDATLTISSVKEENAGNYRCYVYYGSEFTMKQIVLKVEDPNKPKQEEEEILTDGQVYKKIFDWMGKLDGKVDELLTDTKKCFPQRQPKSAK</sequence>
<dbReference type="InterPro" id="IPR051713">
    <property type="entry name" value="T-cell_Activation_Regulation"/>
</dbReference>
<evidence type="ECO:0000256" key="4">
    <source>
        <dbReference type="ARBA" id="ARBA00022729"/>
    </source>
</evidence>
<evidence type="ECO:0000256" key="8">
    <source>
        <dbReference type="ARBA" id="ARBA00023170"/>
    </source>
</evidence>
<dbReference type="Pfam" id="PF13927">
    <property type="entry name" value="Ig_3"/>
    <property type="match status" value="1"/>
</dbReference>
<keyword evidence="7" id="KW-1015">Disulfide bond</keyword>
<dbReference type="SUPFAM" id="SSF48726">
    <property type="entry name" value="Immunoglobulin"/>
    <property type="match status" value="1"/>
</dbReference>
<evidence type="ECO:0000256" key="3">
    <source>
        <dbReference type="ARBA" id="ARBA00022692"/>
    </source>
</evidence>
<keyword evidence="3" id="KW-0812">Transmembrane</keyword>
<dbReference type="PANTHER" id="PTHR25466">
    <property type="entry name" value="T-LYMPHOCYTE ACTIVATION ANTIGEN"/>
    <property type="match status" value="1"/>
</dbReference>
<dbReference type="GO" id="GO:0042130">
    <property type="term" value="P:negative regulation of T cell proliferation"/>
    <property type="evidence" value="ECO:0007669"/>
    <property type="project" value="TreeGrafter"/>
</dbReference>
<gene>
    <name evidence="14" type="primary">LOC108704227</name>
</gene>
<dbReference type="AlphaFoldDB" id="A0A8J0U4U7"/>
<evidence type="ECO:0000256" key="6">
    <source>
        <dbReference type="ARBA" id="ARBA00023136"/>
    </source>
</evidence>
<dbReference type="OrthoDB" id="10043043at2759"/>
<feature type="chain" id="PRO_5035164693" evidence="11">
    <location>
        <begin position="21"/>
        <end position="181"/>
    </location>
</feature>
<dbReference type="InterPro" id="IPR013783">
    <property type="entry name" value="Ig-like_fold"/>
</dbReference>
<feature type="domain" description="Ig-like" evidence="12">
    <location>
        <begin position="4"/>
        <end position="126"/>
    </location>
</feature>
<dbReference type="RefSeq" id="XP_018096178.1">
    <property type="nucleotide sequence ID" value="XM_018240689.2"/>
</dbReference>
<proteinExistence type="predicted"/>
<keyword evidence="13" id="KW-1185">Reference proteome</keyword>
<keyword evidence="4 11" id="KW-0732">Signal</keyword>
<evidence type="ECO:0000256" key="7">
    <source>
        <dbReference type="ARBA" id="ARBA00023157"/>
    </source>
</evidence>
<dbReference type="GO" id="GO:0071222">
    <property type="term" value="P:cellular response to lipopolysaccharide"/>
    <property type="evidence" value="ECO:0007669"/>
    <property type="project" value="TreeGrafter"/>
</dbReference>
<keyword evidence="2" id="KW-1003">Cell membrane</keyword>
<dbReference type="PANTHER" id="PTHR25466:SF9">
    <property type="entry name" value="FIBRONECTIN TYPE-III DOMAIN-CONTAINING PROTEIN"/>
    <property type="match status" value="1"/>
</dbReference>
<dbReference type="GO" id="GO:0031295">
    <property type="term" value="P:T cell costimulation"/>
    <property type="evidence" value="ECO:0007669"/>
    <property type="project" value="TreeGrafter"/>
</dbReference>
<evidence type="ECO:0000256" key="9">
    <source>
        <dbReference type="ARBA" id="ARBA00023180"/>
    </source>
</evidence>
<evidence type="ECO:0000256" key="5">
    <source>
        <dbReference type="ARBA" id="ARBA00022989"/>
    </source>
</evidence>
<evidence type="ECO:0000313" key="13">
    <source>
        <dbReference type="Proteomes" id="UP000186698"/>
    </source>
</evidence>
<evidence type="ECO:0000259" key="12">
    <source>
        <dbReference type="PROSITE" id="PS50835"/>
    </source>
</evidence>
<dbReference type="SMART" id="SM00409">
    <property type="entry name" value="IG"/>
    <property type="match status" value="1"/>
</dbReference>
<dbReference type="Proteomes" id="UP000186698">
    <property type="component" value="Chromosome 9_10S"/>
</dbReference>
<evidence type="ECO:0000256" key="10">
    <source>
        <dbReference type="ARBA" id="ARBA00023319"/>
    </source>
</evidence>
<dbReference type="InterPro" id="IPR003599">
    <property type="entry name" value="Ig_sub"/>
</dbReference>
<feature type="signal peptide" evidence="11">
    <location>
        <begin position="1"/>
        <end position="20"/>
    </location>
</feature>
<accession>A0A8J0U4U7</accession>
<organism evidence="13 14">
    <name type="scientific">Xenopus laevis</name>
    <name type="common">African clawed frog</name>
    <dbReference type="NCBI Taxonomy" id="8355"/>
    <lineage>
        <taxon>Eukaryota</taxon>
        <taxon>Metazoa</taxon>
        <taxon>Chordata</taxon>
        <taxon>Craniata</taxon>
        <taxon>Vertebrata</taxon>
        <taxon>Euteleostomi</taxon>
        <taxon>Amphibia</taxon>
        <taxon>Batrachia</taxon>
        <taxon>Anura</taxon>
        <taxon>Pipoidea</taxon>
        <taxon>Pipidae</taxon>
        <taxon>Xenopodinae</taxon>
        <taxon>Xenopus</taxon>
        <taxon>Xenopus</taxon>
    </lineage>
</organism>
<protein>
    <submittedName>
        <fullName evidence="14">Uncharacterized protein LOC108704227</fullName>
    </submittedName>
</protein>
<keyword evidence="10" id="KW-0393">Immunoglobulin domain</keyword>